<accession>A0A2L2TFE6</accession>
<proteinExistence type="inferred from homology"/>
<evidence type="ECO:0000313" key="14">
    <source>
        <dbReference type="EMBL" id="CEI40272.1"/>
    </source>
</evidence>
<evidence type="ECO:0000256" key="3">
    <source>
        <dbReference type="ARBA" id="ARBA00022552"/>
    </source>
</evidence>
<dbReference type="CDD" id="cd18787">
    <property type="entry name" value="SF2_C_DEAD"/>
    <property type="match status" value="1"/>
</dbReference>
<reference evidence="15" key="1">
    <citation type="submission" date="2014-10" db="EMBL/GenBank/DDBJ databases">
        <authorList>
            <person name="King R."/>
        </authorList>
    </citation>
    <scope>NUCLEOTIDE SEQUENCE [LARGE SCALE GENOMIC DNA]</scope>
    <source>
        <strain evidence="15">A3/5</strain>
    </source>
</reference>
<evidence type="ECO:0000259" key="13">
    <source>
        <dbReference type="PROSITE" id="PS51194"/>
    </source>
</evidence>
<keyword evidence="9" id="KW-0539">Nucleus</keyword>
<dbReference type="SMART" id="SM00487">
    <property type="entry name" value="DEXDc"/>
    <property type="match status" value="1"/>
</dbReference>
<keyword evidence="5 10" id="KW-0378">Hydrolase</keyword>
<organism evidence="14 15">
    <name type="scientific">Fusarium venenatum</name>
    <dbReference type="NCBI Taxonomy" id="56646"/>
    <lineage>
        <taxon>Eukaryota</taxon>
        <taxon>Fungi</taxon>
        <taxon>Dikarya</taxon>
        <taxon>Ascomycota</taxon>
        <taxon>Pezizomycotina</taxon>
        <taxon>Sordariomycetes</taxon>
        <taxon>Hypocreomycetidae</taxon>
        <taxon>Hypocreales</taxon>
        <taxon>Nectriaceae</taxon>
        <taxon>Fusarium</taxon>
    </lineage>
</organism>
<evidence type="ECO:0000256" key="6">
    <source>
        <dbReference type="ARBA" id="ARBA00022806"/>
    </source>
</evidence>
<dbReference type="Pfam" id="PF00271">
    <property type="entry name" value="Helicase_C"/>
    <property type="match status" value="1"/>
</dbReference>
<dbReference type="GO" id="GO:0005524">
    <property type="term" value="F:ATP binding"/>
    <property type="evidence" value="ECO:0007669"/>
    <property type="project" value="UniProtKB-UniRule"/>
</dbReference>
<dbReference type="Gene3D" id="3.40.50.300">
    <property type="entry name" value="P-loop containing nucleotide triphosphate hydrolases"/>
    <property type="match status" value="2"/>
</dbReference>
<evidence type="ECO:0000256" key="8">
    <source>
        <dbReference type="ARBA" id="ARBA00022884"/>
    </source>
</evidence>
<keyword evidence="15" id="KW-1185">Reference proteome</keyword>
<sequence>MADDGMLLNFDLGSGPIKPQVKFKGGRWRDRKQAEKSARIASGQQSQPKSSTDGPDEGRSSKRQRTGDGNFGDGFDYNSANRYASRPRHSDNDGHGGASGQSRNKQSDGKSKQVISRLFSFNPAQTTDAEEKQEEWSAPEATNAPLSDVANFGTLTISARLVDELGKMGLERPTAIQNKVIPHMLTSSSDAFVQAETGSGKTLAYLLPILHRVLLLSVKGGAQIHRDSGAFAIIVAPTRELAKQVHTVLEKLIRPFPWLVSTAITGGESKKAEKARIRKGVNFLVATPGRLADHIDNTKALNLSTVRWLILDEGDRLMDLGFEEDLKKVITALKAVDVSNTLPDGTPLKALPERRVTVLCSATMKMNVQKLGEMSLADATFLAAKKEDMELDVEKSEMKAPAQLHQYYSVVPAKLRLVTLISYLKSTFSRRGKTMKAIIFISCADSVDFHYELLRDPNTTEAPVAASKEAESVSKTVSKAAYITSPASPEVVLHRMHGSLSQPIRTATLKSFSACKSPSLLITTDVSSRGLDIPSVDLVIEYDPAFSFADHIHRVGRTARAGRPGDAILFLLPGTEEGYIELMKASTPPTPQSYDSILQKGMMTKLEFPVETTAKPEDGQSFHDKAESLQLHIEQRLLGDTKRLELARNGFKSHIRAYATHTKEERKHFDISELHLGHTAKSYGLREAPGGIGQGVERKTKKRTNKGVEKNPEQATGDERQNQNIIRKKSMMLMNSAADEFNIASVQNSSKTNSSLPSTAIMNNNKSNSAAGNVGDTVGGAANFLTSTLGNTVGGLGRTVGNVTGAATRGVGDTVTAATGSTGQPIGDAVGNIGTGVQGGLDSISKGVEDAGQWKKR</sequence>
<dbReference type="CDD" id="cd17949">
    <property type="entry name" value="DEADc_DDX31"/>
    <property type="match status" value="1"/>
</dbReference>
<evidence type="ECO:0000313" key="15">
    <source>
        <dbReference type="Proteomes" id="UP000245910"/>
    </source>
</evidence>
<dbReference type="AlphaFoldDB" id="A0A2L2TFE6"/>
<dbReference type="Proteomes" id="UP000245910">
    <property type="component" value="Chromosome IIII"/>
</dbReference>
<feature type="region of interest" description="Disordered" evidence="11">
    <location>
        <begin position="1"/>
        <end position="145"/>
    </location>
</feature>
<dbReference type="STRING" id="56646.A0A2L2TFE6"/>
<comment type="subcellular location">
    <subcellularLocation>
        <location evidence="1">Nucleus</location>
        <location evidence="1">Nucleolus</location>
    </subcellularLocation>
</comment>
<feature type="region of interest" description="Disordered" evidence="11">
    <location>
        <begin position="685"/>
        <end position="722"/>
    </location>
</feature>
<dbReference type="GO" id="GO:0003724">
    <property type="term" value="F:RNA helicase activity"/>
    <property type="evidence" value="ECO:0007669"/>
    <property type="project" value="UniProtKB-EC"/>
</dbReference>
<evidence type="ECO:0000256" key="1">
    <source>
        <dbReference type="ARBA" id="ARBA00004604"/>
    </source>
</evidence>
<dbReference type="PROSITE" id="PS51192">
    <property type="entry name" value="HELICASE_ATP_BIND_1"/>
    <property type="match status" value="1"/>
</dbReference>
<dbReference type="SMART" id="SM00490">
    <property type="entry name" value="HELICc"/>
    <property type="match status" value="1"/>
</dbReference>
<feature type="compositionally biased region" description="Basic and acidic residues" evidence="11">
    <location>
        <begin position="27"/>
        <end position="38"/>
    </location>
</feature>
<keyword evidence="7 10" id="KW-0067">ATP-binding</keyword>
<dbReference type="GO" id="GO:0003723">
    <property type="term" value="F:RNA binding"/>
    <property type="evidence" value="ECO:0007669"/>
    <property type="project" value="UniProtKB-UniRule"/>
</dbReference>
<evidence type="ECO:0000256" key="11">
    <source>
        <dbReference type="SAM" id="MobiDB-lite"/>
    </source>
</evidence>
<dbReference type="PANTHER" id="PTHR24031">
    <property type="entry name" value="RNA HELICASE"/>
    <property type="match status" value="1"/>
</dbReference>
<dbReference type="SMART" id="SM01178">
    <property type="entry name" value="DUF4217"/>
    <property type="match status" value="1"/>
</dbReference>
<dbReference type="Pfam" id="PF00270">
    <property type="entry name" value="DEAD"/>
    <property type="match status" value="1"/>
</dbReference>
<feature type="domain" description="Helicase ATP-binding" evidence="12">
    <location>
        <begin position="182"/>
        <end position="382"/>
    </location>
</feature>
<dbReference type="InterPro" id="IPR014001">
    <property type="entry name" value="Helicase_ATP-bd"/>
</dbReference>
<evidence type="ECO:0000256" key="5">
    <source>
        <dbReference type="ARBA" id="ARBA00022801"/>
    </source>
</evidence>
<feature type="compositionally biased region" description="Basic and acidic residues" evidence="11">
    <location>
        <begin position="706"/>
        <end position="721"/>
    </location>
</feature>
<feature type="domain" description="Helicase C-terminal" evidence="13">
    <location>
        <begin position="416"/>
        <end position="614"/>
    </location>
</feature>
<evidence type="ECO:0000259" key="12">
    <source>
        <dbReference type="PROSITE" id="PS51192"/>
    </source>
</evidence>
<feature type="compositionally biased region" description="Polar residues" evidence="11">
    <location>
        <begin position="42"/>
        <end position="53"/>
    </location>
</feature>
<keyword evidence="8 10" id="KW-0694">RNA-binding</keyword>
<evidence type="ECO:0000256" key="4">
    <source>
        <dbReference type="ARBA" id="ARBA00022741"/>
    </source>
</evidence>
<comment type="domain">
    <text evidence="10">The Q motif is unique to and characteristic of the DEAD box family of RNA helicases and controls ATP binding and hydrolysis.</text>
</comment>
<dbReference type="SUPFAM" id="SSF52540">
    <property type="entry name" value="P-loop containing nucleoside triphosphate hydrolases"/>
    <property type="match status" value="1"/>
</dbReference>
<evidence type="ECO:0000256" key="9">
    <source>
        <dbReference type="ARBA" id="ARBA00023242"/>
    </source>
</evidence>
<dbReference type="InterPro" id="IPR001650">
    <property type="entry name" value="Helicase_C-like"/>
</dbReference>
<dbReference type="EMBL" id="LN649232">
    <property type="protein sequence ID" value="CEI40272.1"/>
    <property type="molecule type" value="Genomic_DNA"/>
</dbReference>
<dbReference type="GO" id="GO:0006364">
    <property type="term" value="P:rRNA processing"/>
    <property type="evidence" value="ECO:0007669"/>
    <property type="project" value="UniProtKB-KW"/>
</dbReference>
<dbReference type="InterPro" id="IPR027417">
    <property type="entry name" value="P-loop_NTPase"/>
</dbReference>
<name>A0A2L2TFE6_9HYPO</name>
<dbReference type="InterPro" id="IPR011545">
    <property type="entry name" value="DEAD/DEAH_box_helicase_dom"/>
</dbReference>
<evidence type="ECO:0000256" key="10">
    <source>
        <dbReference type="RuleBase" id="RU365068"/>
    </source>
</evidence>
<comment type="function">
    <text evidence="10">RNA helicase.</text>
</comment>
<keyword evidence="3" id="KW-0698">rRNA processing</keyword>
<dbReference type="EC" id="3.6.4.13" evidence="10"/>
<evidence type="ECO:0000256" key="2">
    <source>
        <dbReference type="ARBA" id="ARBA00022517"/>
    </source>
</evidence>
<dbReference type="PROSITE" id="PS51194">
    <property type="entry name" value="HELICASE_CTER"/>
    <property type="match status" value="1"/>
</dbReference>
<evidence type="ECO:0000256" key="7">
    <source>
        <dbReference type="ARBA" id="ARBA00022840"/>
    </source>
</evidence>
<keyword evidence="4 10" id="KW-0547">Nucleotide-binding</keyword>
<keyword evidence="6 10" id="KW-0347">Helicase</keyword>
<dbReference type="GO" id="GO:0005730">
    <property type="term" value="C:nucleolus"/>
    <property type="evidence" value="ECO:0007669"/>
    <property type="project" value="UniProtKB-SubCell"/>
</dbReference>
<dbReference type="Pfam" id="PF13959">
    <property type="entry name" value="CTE_SPB4"/>
    <property type="match status" value="1"/>
</dbReference>
<protein>
    <recommendedName>
        <fullName evidence="10">ATP-dependent RNA helicase</fullName>
        <ecNumber evidence="10">3.6.4.13</ecNumber>
    </recommendedName>
</protein>
<dbReference type="GO" id="GO:0016787">
    <property type="term" value="F:hydrolase activity"/>
    <property type="evidence" value="ECO:0007669"/>
    <property type="project" value="UniProtKB-KW"/>
</dbReference>
<comment type="similarity">
    <text evidence="10">Belongs to the DEAD box helicase family.</text>
</comment>
<keyword evidence="2" id="KW-0690">Ribosome biogenesis</keyword>
<comment type="catalytic activity">
    <reaction evidence="10">
        <text>ATP + H2O = ADP + phosphate + H(+)</text>
        <dbReference type="Rhea" id="RHEA:13065"/>
        <dbReference type="ChEBI" id="CHEBI:15377"/>
        <dbReference type="ChEBI" id="CHEBI:15378"/>
        <dbReference type="ChEBI" id="CHEBI:30616"/>
        <dbReference type="ChEBI" id="CHEBI:43474"/>
        <dbReference type="ChEBI" id="CHEBI:456216"/>
        <dbReference type="EC" id="3.6.4.13"/>
    </reaction>
</comment>
<dbReference type="InterPro" id="IPR025313">
    <property type="entry name" value="SPB4-like_CTE"/>
</dbReference>